<dbReference type="Proteomes" id="UP001576776">
    <property type="component" value="Unassembled WGS sequence"/>
</dbReference>
<dbReference type="PANTHER" id="PTHR14136">
    <property type="entry name" value="BTB_POZ DOMAIN-CONTAINING PROTEIN KCTD9"/>
    <property type="match status" value="1"/>
</dbReference>
<organism evidence="1 2">
    <name type="scientific">Floridaenema fluviatile BLCC-F154</name>
    <dbReference type="NCBI Taxonomy" id="3153640"/>
    <lineage>
        <taxon>Bacteria</taxon>
        <taxon>Bacillati</taxon>
        <taxon>Cyanobacteriota</taxon>
        <taxon>Cyanophyceae</taxon>
        <taxon>Oscillatoriophycideae</taxon>
        <taxon>Aerosakkonematales</taxon>
        <taxon>Aerosakkonemataceae</taxon>
        <taxon>Floridanema</taxon>
        <taxon>Floridanema fluviatile</taxon>
    </lineage>
</organism>
<comment type="caution">
    <text evidence="1">The sequence shown here is derived from an EMBL/GenBank/DDBJ whole genome shotgun (WGS) entry which is preliminary data.</text>
</comment>
<dbReference type="Pfam" id="PF00805">
    <property type="entry name" value="Pentapeptide"/>
    <property type="match status" value="3"/>
</dbReference>
<dbReference type="InterPro" id="IPR001646">
    <property type="entry name" value="5peptide_repeat"/>
</dbReference>
<keyword evidence="2" id="KW-1185">Reference proteome</keyword>
<sequence>MIYREMNDSECQRLQILLDKLKNSSTNEEANVDPFFLVNCDLRGFDLKGANLTGLYLSSVNLSGADLSNAILKDVKLWGADLSNANLVEACLDGASLCGGVFIDSAGIFPLSGANLSGANLSNASLWGANLSEANLSQAQLKNSYLCGAYLVDANLSSANFSGADLTEAKLNGADLSGADLSKSNLLGTNLSRANLNNANLEETENLDHANLNNATYNDATKLPKDFSPQEVAMTAAPTVINFNSDLSYERLCKKIDEYLIEAIENYCQSIKINSKCIKIDDETQVIDELIIEGINELSKLRKGKDPDYDMWGIPVVYAFKYLPRKITAVIAVLSHYFQIGGAIPRRVLDIGSGTDAVSIALYFYIQKSLIEVIAFEPSKAMRTFANNFSSKKGSYVFTKRFERSVDDLIDRYEKGQIKKGSFDLVMMSSVLQNRFKNKEEEWWTTFIKALNEVTTKNANLILIEPKMKEEMLNKMRESLTDCGWVSLCEKDEFLKLRNMLPNVENKNHELTRMTEWLGQLNGRIFHRYDDLLSDRSDELESKFTKDGLWLFGTGNNPYPVTTWNDKKDYDEYILIFRKQQ</sequence>
<evidence type="ECO:0000313" key="1">
    <source>
        <dbReference type="EMBL" id="MFB2934797.1"/>
    </source>
</evidence>
<dbReference type="Gene3D" id="3.40.50.150">
    <property type="entry name" value="Vaccinia Virus protein VP39"/>
    <property type="match status" value="1"/>
</dbReference>
<reference evidence="1 2" key="1">
    <citation type="submission" date="2024-09" db="EMBL/GenBank/DDBJ databases">
        <title>Floridaenema gen nov. (Aerosakkonemataceae, Aerosakkonematales ord. nov., Cyanobacteria) from benthic tropical and subtropical fresh waters, with the description of four new species.</title>
        <authorList>
            <person name="Moretto J.A."/>
            <person name="Berthold D.E."/>
            <person name="Lefler F.W."/>
            <person name="Huang I.-S."/>
            <person name="Laughinghouse H. IV."/>
        </authorList>
    </citation>
    <scope>NUCLEOTIDE SEQUENCE [LARGE SCALE GENOMIC DNA]</scope>
    <source>
        <strain evidence="1 2">BLCC-F154</strain>
    </source>
</reference>
<dbReference type="RefSeq" id="WP_413256323.1">
    <property type="nucleotide sequence ID" value="NZ_JBHFNS010000020.1"/>
</dbReference>
<name>A0ABV4Y7R3_9CYAN</name>
<accession>A0ABV4Y7R3</accession>
<dbReference type="PANTHER" id="PTHR14136:SF17">
    <property type="entry name" value="BTB_POZ DOMAIN-CONTAINING PROTEIN KCTD9"/>
    <property type="match status" value="1"/>
</dbReference>
<evidence type="ECO:0000313" key="2">
    <source>
        <dbReference type="Proteomes" id="UP001576776"/>
    </source>
</evidence>
<dbReference type="EMBL" id="JBHFNS010000020">
    <property type="protein sequence ID" value="MFB2934797.1"/>
    <property type="molecule type" value="Genomic_DNA"/>
</dbReference>
<gene>
    <name evidence="1" type="ORF">ACE1B6_05925</name>
</gene>
<dbReference type="SUPFAM" id="SSF141571">
    <property type="entry name" value="Pentapeptide repeat-like"/>
    <property type="match status" value="2"/>
</dbReference>
<dbReference type="InterPro" id="IPR051082">
    <property type="entry name" value="Pentapeptide-BTB/POZ_domain"/>
</dbReference>
<proteinExistence type="predicted"/>
<dbReference type="SUPFAM" id="SSF53335">
    <property type="entry name" value="S-adenosyl-L-methionine-dependent methyltransferases"/>
    <property type="match status" value="1"/>
</dbReference>
<dbReference type="Gene3D" id="2.160.20.80">
    <property type="entry name" value="E3 ubiquitin-protein ligase SopA"/>
    <property type="match status" value="2"/>
</dbReference>
<dbReference type="InterPro" id="IPR029063">
    <property type="entry name" value="SAM-dependent_MTases_sf"/>
</dbReference>
<protein>
    <submittedName>
        <fullName evidence="1">Pentapeptide repeat-containing protein</fullName>
    </submittedName>
</protein>